<protein>
    <submittedName>
        <fullName evidence="9">Zinc-ribbon domain-containing protein</fullName>
    </submittedName>
</protein>
<dbReference type="PANTHER" id="PTHR22726:SF1">
    <property type="entry name" value="METALLOENDOPEPTIDASE OMA1, MITOCHONDRIAL"/>
    <property type="match status" value="1"/>
</dbReference>
<keyword evidence="5 6" id="KW-0482">Metalloprotease</keyword>
<evidence type="ECO:0000256" key="6">
    <source>
        <dbReference type="RuleBase" id="RU003983"/>
    </source>
</evidence>
<keyword evidence="1 6" id="KW-0645">Protease</keyword>
<sequence length="361" mass="40252">MAKDNRSALNPFTGKEHYDNINDDKFLEECYREYYHIINNAQIADNSSEGQLIGNVASKLIQAVETYLSSIGRIDYVEDYYDWEFHLLLDNTVNAFCIPGGKIAVFSGILSVARTEEELAFILGHEMAHALLDHTRTRQSVQNTKNTLTTVSWFGSFAFDLIGMGEVGNLTRAAVNTASIGSQFFLLNPWGRDQELEADRLGMLIIHWAGYDITGVPAFWQKMSGQNANNFDFFSTHPADEKRINVMKSLVLEIEEGIDYSKPVLAENPNAKFTQKTDNVSMKICKNCGHKELMDAIFCTSCGAKFEFHLSCPNCGANIDEGDSFCSSCGFKLTTGELKCFNCGQIVNEGDTFCTNCGKKL</sequence>
<dbReference type="EMBL" id="SUTE01000019">
    <property type="protein sequence ID" value="MBE6504574.1"/>
    <property type="molecule type" value="Genomic_DNA"/>
</dbReference>
<dbReference type="Gene3D" id="3.30.2010.10">
    <property type="entry name" value="Metalloproteases ('zincins'), catalytic domain"/>
    <property type="match status" value="1"/>
</dbReference>
<evidence type="ECO:0000313" key="9">
    <source>
        <dbReference type="EMBL" id="MBE6504574.1"/>
    </source>
</evidence>
<dbReference type="GO" id="GO:0046872">
    <property type="term" value="F:metal ion binding"/>
    <property type="evidence" value="ECO:0007669"/>
    <property type="project" value="UniProtKB-KW"/>
</dbReference>
<dbReference type="Pfam" id="PF12773">
    <property type="entry name" value="DZR"/>
    <property type="match status" value="1"/>
</dbReference>
<dbReference type="InterPro" id="IPR025874">
    <property type="entry name" value="DZR"/>
</dbReference>
<dbReference type="InterPro" id="IPR051156">
    <property type="entry name" value="Mito/Outer_Membr_Metalloprot"/>
</dbReference>
<accession>A0A8T3VK79</accession>
<keyword evidence="2" id="KW-0479">Metal-binding</keyword>
<evidence type="ECO:0000256" key="3">
    <source>
        <dbReference type="ARBA" id="ARBA00022801"/>
    </source>
</evidence>
<keyword evidence="3 6" id="KW-0378">Hydrolase</keyword>
<feature type="domain" description="Peptidase M48" evidence="7">
    <location>
        <begin position="82"/>
        <end position="249"/>
    </location>
</feature>
<comment type="similarity">
    <text evidence="6">Belongs to the peptidase M48 family.</text>
</comment>
<dbReference type="GO" id="GO:0004222">
    <property type="term" value="F:metalloendopeptidase activity"/>
    <property type="evidence" value="ECO:0007669"/>
    <property type="project" value="InterPro"/>
</dbReference>
<name>A0A8T3VK79_9EURY</name>
<gene>
    <name evidence="9" type="ORF">E7Z73_02350</name>
</gene>
<evidence type="ECO:0000256" key="5">
    <source>
        <dbReference type="ARBA" id="ARBA00023049"/>
    </source>
</evidence>
<evidence type="ECO:0000256" key="1">
    <source>
        <dbReference type="ARBA" id="ARBA00022670"/>
    </source>
</evidence>
<evidence type="ECO:0000259" key="8">
    <source>
        <dbReference type="Pfam" id="PF12773"/>
    </source>
</evidence>
<feature type="domain" description="DZANK-type" evidence="8">
    <location>
        <begin position="312"/>
        <end position="358"/>
    </location>
</feature>
<evidence type="ECO:0000256" key="4">
    <source>
        <dbReference type="ARBA" id="ARBA00022833"/>
    </source>
</evidence>
<evidence type="ECO:0000256" key="2">
    <source>
        <dbReference type="ARBA" id="ARBA00022723"/>
    </source>
</evidence>
<evidence type="ECO:0000313" key="10">
    <source>
        <dbReference type="Proteomes" id="UP000762703"/>
    </source>
</evidence>
<evidence type="ECO:0000259" key="7">
    <source>
        <dbReference type="Pfam" id="PF01435"/>
    </source>
</evidence>
<dbReference type="PANTHER" id="PTHR22726">
    <property type="entry name" value="METALLOENDOPEPTIDASE OMA1"/>
    <property type="match status" value="1"/>
</dbReference>
<reference evidence="9" key="1">
    <citation type="submission" date="2019-04" db="EMBL/GenBank/DDBJ databases">
        <title>Evolution of Biomass-Degrading Anaerobic Consortia Revealed by Metagenomics.</title>
        <authorList>
            <person name="Peng X."/>
        </authorList>
    </citation>
    <scope>NUCLEOTIDE SEQUENCE</scope>
    <source>
        <strain evidence="9">SIG12</strain>
    </source>
</reference>
<comment type="cofactor">
    <cofactor evidence="6">
        <name>Zn(2+)</name>
        <dbReference type="ChEBI" id="CHEBI:29105"/>
    </cofactor>
    <text evidence="6">Binds 1 zinc ion per subunit.</text>
</comment>
<proteinExistence type="inferred from homology"/>
<organism evidence="9 10">
    <name type="scientific">Methanobrevibacter millerae</name>
    <dbReference type="NCBI Taxonomy" id="230361"/>
    <lineage>
        <taxon>Archaea</taxon>
        <taxon>Methanobacteriati</taxon>
        <taxon>Methanobacteriota</taxon>
        <taxon>Methanomada group</taxon>
        <taxon>Methanobacteria</taxon>
        <taxon>Methanobacteriales</taxon>
        <taxon>Methanobacteriaceae</taxon>
        <taxon>Methanobrevibacter</taxon>
    </lineage>
</organism>
<dbReference type="GO" id="GO:0016020">
    <property type="term" value="C:membrane"/>
    <property type="evidence" value="ECO:0007669"/>
    <property type="project" value="TreeGrafter"/>
</dbReference>
<dbReference type="AlphaFoldDB" id="A0A8T3VK79"/>
<dbReference type="CDD" id="cd07331">
    <property type="entry name" value="M48C_Oma1_like"/>
    <property type="match status" value="1"/>
</dbReference>
<dbReference type="InterPro" id="IPR001915">
    <property type="entry name" value="Peptidase_M48"/>
</dbReference>
<comment type="caution">
    <text evidence="9">The sequence shown here is derived from an EMBL/GenBank/DDBJ whole genome shotgun (WGS) entry which is preliminary data.</text>
</comment>
<keyword evidence="4 6" id="KW-0862">Zinc</keyword>
<dbReference type="GO" id="GO:0051603">
    <property type="term" value="P:proteolysis involved in protein catabolic process"/>
    <property type="evidence" value="ECO:0007669"/>
    <property type="project" value="TreeGrafter"/>
</dbReference>
<dbReference type="Proteomes" id="UP000762703">
    <property type="component" value="Unassembled WGS sequence"/>
</dbReference>
<dbReference type="RefSeq" id="WP_303736221.1">
    <property type="nucleotide sequence ID" value="NZ_SUTE01000019.1"/>
</dbReference>
<dbReference type="Pfam" id="PF01435">
    <property type="entry name" value="Peptidase_M48"/>
    <property type="match status" value="1"/>
</dbReference>